<dbReference type="EMBL" id="AAHNFW010000145">
    <property type="protein sequence ID" value="EBY1555867.1"/>
    <property type="molecule type" value="Genomic_DNA"/>
</dbReference>
<reference evidence="1" key="1">
    <citation type="submission" date="2018-07" db="EMBL/GenBank/DDBJ databases">
        <authorList>
            <person name="Ashton P.M."/>
            <person name="Dallman T."/>
            <person name="Nair S."/>
            <person name="De Pinna E."/>
            <person name="Peters T."/>
            <person name="Grant K."/>
        </authorList>
    </citation>
    <scope>NUCLEOTIDE SEQUENCE</scope>
    <source>
        <strain evidence="1">357772</strain>
    </source>
</reference>
<comment type="caution">
    <text evidence="1">The sequence shown here is derived from an EMBL/GenBank/DDBJ whole genome shotgun (WGS) entry which is preliminary data.</text>
</comment>
<organism evidence="1">
    <name type="scientific">Salmonella enterica subsp. enterica serovar Hofit</name>
    <dbReference type="NCBI Taxonomy" id="2564537"/>
    <lineage>
        <taxon>Bacteria</taxon>
        <taxon>Pseudomonadati</taxon>
        <taxon>Pseudomonadota</taxon>
        <taxon>Gammaproteobacteria</taxon>
        <taxon>Enterobacterales</taxon>
        <taxon>Enterobacteriaceae</taxon>
        <taxon>Salmonella</taxon>
    </lineage>
</organism>
<name>A0A5W8MM81_SALET</name>
<sequence length="281" mass="32212">MIYIKRDVSLIPEKVLGVALRAQETLEGLAEEDRIAFIKKKSHIWRGFAKYLSKMSYGKCWYSESKDAGANFDVDHFRPKAEAKRTEQIVDEQGYSWLAFDWENFRLSAQNCNRLNKDENESITVGKGSWFPLLKDSPVATWDNRCIPDEKPLLLDPVVKNDLNYIDFDDAGRFISSAFCVGEAALRVRQSAIFYGLNLERMREARSLAMREAKELLEGIQQSVQDIAVIGDNAPMRSIEHQIELLKKKTRADSIFSRAVRVQLQKLGAPDVFIDRELDMI</sequence>
<evidence type="ECO:0000313" key="1">
    <source>
        <dbReference type="EMBL" id="EBY1555867.1"/>
    </source>
</evidence>
<gene>
    <name evidence="1" type="ORF">DU055_23680</name>
</gene>
<protein>
    <recommendedName>
        <fullName evidence="2">HNH endonuclease</fullName>
    </recommendedName>
</protein>
<evidence type="ECO:0008006" key="2">
    <source>
        <dbReference type="Google" id="ProtNLM"/>
    </source>
</evidence>
<accession>A0A5W8MM81</accession>
<dbReference type="Gene3D" id="1.10.30.50">
    <property type="match status" value="1"/>
</dbReference>
<proteinExistence type="predicted"/>
<dbReference type="AlphaFoldDB" id="A0A5W8MM81"/>